<evidence type="ECO:0000313" key="3">
    <source>
        <dbReference type="Proteomes" id="UP000326565"/>
    </source>
</evidence>
<dbReference type="Proteomes" id="UP000326565">
    <property type="component" value="Unassembled WGS sequence"/>
</dbReference>
<name>A0A5N5XF03_9EURO</name>
<dbReference type="Gene3D" id="3.40.710.10">
    <property type="entry name" value="DD-peptidase/beta-lactamase superfamily"/>
    <property type="match status" value="1"/>
</dbReference>
<sequence length="384" mass="41601">MAEVNGTCDPAFSSVRDILLQHLSAGNELGASICVSVKGKPIVDIWGGYTDQDHSKSWTENTIVPIWSMTKPIMNLAMLLLIDRGQLDPNAPVGEYWPEFGVNGKERVLVKHFMSHTAGLPSFDPRINEATMLNAPAAVENLVQQKPWWIPGAAHGYHSATQGHLIGELVRRVTGKSLGEFIHDEVTVPRNADFHLPVAEEDWARIAEMVPSTTTPDFSALDPNSITYRALTGSPADQMACNKPAFRQSGIGSIGGFSNARGVNDVLSIIANNGVVAGKRFLSPETIDKIFEVQASGPDLVIGLNIQWGLGYGVGMAEGQVDWMPSGRLAFWGGWGGSFALMDLDRQVTVTYAMNKMGSAIIGNERTGDYVRAVYAALEGYQSR</sequence>
<dbReference type="PANTHER" id="PTHR43319:SF3">
    <property type="entry name" value="BETA-LACTAMASE-RELATED DOMAIN-CONTAINING PROTEIN"/>
    <property type="match status" value="1"/>
</dbReference>
<dbReference type="InterPro" id="IPR012338">
    <property type="entry name" value="Beta-lactam/transpept-like"/>
</dbReference>
<evidence type="ECO:0000313" key="2">
    <source>
        <dbReference type="EMBL" id="KAB8078755.1"/>
    </source>
</evidence>
<dbReference type="OrthoDB" id="5946976at2759"/>
<dbReference type="InterPro" id="IPR052907">
    <property type="entry name" value="Beta-lactamase/esterase"/>
</dbReference>
<feature type="domain" description="Beta-lactamase-related" evidence="1">
    <location>
        <begin position="22"/>
        <end position="359"/>
    </location>
</feature>
<protein>
    <submittedName>
        <fullName evidence="2">Beta-lactamase/transpeptidase-like protein</fullName>
    </submittedName>
</protein>
<reference evidence="2 3" key="1">
    <citation type="submission" date="2019-04" db="EMBL/GenBank/DDBJ databases">
        <title>Friends and foes A comparative genomics study of 23 Aspergillus species from section Flavi.</title>
        <authorList>
            <consortium name="DOE Joint Genome Institute"/>
            <person name="Kjaerbolling I."/>
            <person name="Vesth T."/>
            <person name="Frisvad J.C."/>
            <person name="Nybo J.L."/>
            <person name="Theobald S."/>
            <person name="Kildgaard S."/>
            <person name="Isbrandt T."/>
            <person name="Kuo A."/>
            <person name="Sato A."/>
            <person name="Lyhne E.K."/>
            <person name="Kogle M.E."/>
            <person name="Wiebenga A."/>
            <person name="Kun R.S."/>
            <person name="Lubbers R.J."/>
            <person name="Makela M.R."/>
            <person name="Barry K."/>
            <person name="Chovatia M."/>
            <person name="Clum A."/>
            <person name="Daum C."/>
            <person name="Haridas S."/>
            <person name="He G."/>
            <person name="LaButti K."/>
            <person name="Lipzen A."/>
            <person name="Mondo S."/>
            <person name="Riley R."/>
            <person name="Salamov A."/>
            <person name="Simmons B.A."/>
            <person name="Magnuson J.K."/>
            <person name="Henrissat B."/>
            <person name="Mortensen U.H."/>
            <person name="Larsen T.O."/>
            <person name="Devries R.P."/>
            <person name="Grigoriev I.V."/>
            <person name="Machida M."/>
            <person name="Baker S.E."/>
            <person name="Andersen M.R."/>
        </authorList>
    </citation>
    <scope>NUCLEOTIDE SEQUENCE [LARGE SCALE GENOMIC DNA]</scope>
    <source>
        <strain evidence="2 3">CBS 151.66</strain>
    </source>
</reference>
<evidence type="ECO:0000259" key="1">
    <source>
        <dbReference type="Pfam" id="PF00144"/>
    </source>
</evidence>
<organism evidence="2 3">
    <name type="scientific">Aspergillus leporis</name>
    <dbReference type="NCBI Taxonomy" id="41062"/>
    <lineage>
        <taxon>Eukaryota</taxon>
        <taxon>Fungi</taxon>
        <taxon>Dikarya</taxon>
        <taxon>Ascomycota</taxon>
        <taxon>Pezizomycotina</taxon>
        <taxon>Eurotiomycetes</taxon>
        <taxon>Eurotiomycetidae</taxon>
        <taxon>Eurotiales</taxon>
        <taxon>Aspergillaceae</taxon>
        <taxon>Aspergillus</taxon>
        <taxon>Aspergillus subgen. Circumdati</taxon>
    </lineage>
</organism>
<accession>A0A5N5XF03</accession>
<dbReference type="EMBL" id="ML732155">
    <property type="protein sequence ID" value="KAB8078755.1"/>
    <property type="molecule type" value="Genomic_DNA"/>
</dbReference>
<dbReference type="AlphaFoldDB" id="A0A5N5XF03"/>
<proteinExistence type="predicted"/>
<dbReference type="InterPro" id="IPR001466">
    <property type="entry name" value="Beta-lactam-related"/>
</dbReference>
<keyword evidence="3" id="KW-1185">Reference proteome</keyword>
<dbReference type="PANTHER" id="PTHR43319">
    <property type="entry name" value="BETA-LACTAMASE-RELATED"/>
    <property type="match status" value="1"/>
</dbReference>
<gene>
    <name evidence="2" type="ORF">BDV29DRAFT_129423</name>
</gene>
<dbReference type="Pfam" id="PF00144">
    <property type="entry name" value="Beta-lactamase"/>
    <property type="match status" value="1"/>
</dbReference>
<dbReference type="SUPFAM" id="SSF56601">
    <property type="entry name" value="beta-lactamase/transpeptidase-like"/>
    <property type="match status" value="1"/>
</dbReference>